<gene>
    <name evidence="8" type="ORF">A2Y67_02370</name>
</gene>
<dbReference type="PANTHER" id="PTHR43133">
    <property type="entry name" value="RNA POLYMERASE ECF-TYPE SIGMA FACTO"/>
    <property type="match status" value="1"/>
</dbReference>
<reference evidence="8 9" key="1">
    <citation type="journal article" date="2016" name="Nat. Commun.">
        <title>Thousands of microbial genomes shed light on interconnected biogeochemical processes in an aquifer system.</title>
        <authorList>
            <person name="Anantharaman K."/>
            <person name="Brown C.T."/>
            <person name="Hug L.A."/>
            <person name="Sharon I."/>
            <person name="Castelle C.J."/>
            <person name="Probst A.J."/>
            <person name="Thomas B.C."/>
            <person name="Singh A."/>
            <person name="Wilkins M.J."/>
            <person name="Karaoz U."/>
            <person name="Brodie E.L."/>
            <person name="Williams K.H."/>
            <person name="Hubbard S.S."/>
            <person name="Banfield J.F."/>
        </authorList>
    </citation>
    <scope>NUCLEOTIDE SEQUENCE [LARGE SCALE GENOMIC DNA]</scope>
</reference>
<dbReference type="PANTHER" id="PTHR43133:SF52">
    <property type="entry name" value="ECF RNA POLYMERASE SIGMA FACTOR SIGL"/>
    <property type="match status" value="1"/>
</dbReference>
<dbReference type="GO" id="GO:0003677">
    <property type="term" value="F:DNA binding"/>
    <property type="evidence" value="ECO:0007669"/>
    <property type="project" value="UniProtKB-KW"/>
</dbReference>
<dbReference type="GO" id="GO:0016987">
    <property type="term" value="F:sigma factor activity"/>
    <property type="evidence" value="ECO:0007669"/>
    <property type="project" value="UniProtKB-KW"/>
</dbReference>
<dbReference type="InterPro" id="IPR039425">
    <property type="entry name" value="RNA_pol_sigma-70-like"/>
</dbReference>
<comment type="similarity">
    <text evidence="1">Belongs to the sigma-70 factor family. ECF subfamily.</text>
</comment>
<evidence type="ECO:0000256" key="2">
    <source>
        <dbReference type="ARBA" id="ARBA00023015"/>
    </source>
</evidence>
<evidence type="ECO:0000259" key="7">
    <source>
        <dbReference type="Pfam" id="PF08281"/>
    </source>
</evidence>
<feature type="domain" description="RNA polymerase sigma factor 70 region 4 type 2" evidence="7">
    <location>
        <begin position="131"/>
        <end position="179"/>
    </location>
</feature>
<dbReference type="InterPro" id="IPR013325">
    <property type="entry name" value="RNA_pol_sigma_r2"/>
</dbReference>
<name>A0A1G1XRF8_9BACT</name>
<organism evidence="8 9">
    <name type="scientific">Candidatus Buchananbacteria bacterium RBG_13_39_9</name>
    <dbReference type="NCBI Taxonomy" id="1797531"/>
    <lineage>
        <taxon>Bacteria</taxon>
        <taxon>Candidatus Buchananiibacteriota</taxon>
    </lineage>
</organism>
<dbReference type="InterPro" id="IPR007627">
    <property type="entry name" value="RNA_pol_sigma70_r2"/>
</dbReference>
<dbReference type="SUPFAM" id="SSF88659">
    <property type="entry name" value="Sigma3 and sigma4 domains of RNA polymerase sigma factors"/>
    <property type="match status" value="1"/>
</dbReference>
<evidence type="ECO:0000256" key="5">
    <source>
        <dbReference type="ARBA" id="ARBA00023163"/>
    </source>
</evidence>
<evidence type="ECO:0000256" key="1">
    <source>
        <dbReference type="ARBA" id="ARBA00010641"/>
    </source>
</evidence>
<dbReference type="SUPFAM" id="SSF88946">
    <property type="entry name" value="Sigma2 domain of RNA polymerase sigma factors"/>
    <property type="match status" value="1"/>
</dbReference>
<keyword evidence="4" id="KW-0238">DNA-binding</keyword>
<dbReference type="InterPro" id="IPR013249">
    <property type="entry name" value="RNA_pol_sigma70_r4_t2"/>
</dbReference>
<dbReference type="Pfam" id="PF08281">
    <property type="entry name" value="Sigma70_r4_2"/>
    <property type="match status" value="1"/>
</dbReference>
<evidence type="ECO:0000259" key="6">
    <source>
        <dbReference type="Pfam" id="PF04542"/>
    </source>
</evidence>
<keyword evidence="5" id="KW-0804">Transcription</keyword>
<dbReference type="EMBL" id="MHIA01000012">
    <property type="protein sequence ID" value="OGY42551.1"/>
    <property type="molecule type" value="Genomic_DNA"/>
</dbReference>
<dbReference type="Gene3D" id="1.10.1740.10">
    <property type="match status" value="1"/>
</dbReference>
<evidence type="ECO:0008006" key="10">
    <source>
        <dbReference type="Google" id="ProtNLM"/>
    </source>
</evidence>
<dbReference type="Pfam" id="PF04542">
    <property type="entry name" value="Sigma70_r2"/>
    <property type="match status" value="1"/>
</dbReference>
<dbReference type="AlphaFoldDB" id="A0A1G1XRF8"/>
<dbReference type="NCBIfam" id="TIGR02937">
    <property type="entry name" value="sigma70-ECF"/>
    <property type="match status" value="1"/>
</dbReference>
<dbReference type="Gene3D" id="1.10.10.10">
    <property type="entry name" value="Winged helix-like DNA-binding domain superfamily/Winged helix DNA-binding domain"/>
    <property type="match status" value="1"/>
</dbReference>
<dbReference type="InterPro" id="IPR013324">
    <property type="entry name" value="RNA_pol_sigma_r3/r4-like"/>
</dbReference>
<protein>
    <recommendedName>
        <fullName evidence="10">RNA polymerase sigma factor</fullName>
    </recommendedName>
</protein>
<evidence type="ECO:0000313" key="8">
    <source>
        <dbReference type="EMBL" id="OGY42551.1"/>
    </source>
</evidence>
<dbReference type="Proteomes" id="UP000176260">
    <property type="component" value="Unassembled WGS sequence"/>
</dbReference>
<dbReference type="CDD" id="cd06171">
    <property type="entry name" value="Sigma70_r4"/>
    <property type="match status" value="1"/>
</dbReference>
<dbReference type="InterPro" id="IPR014284">
    <property type="entry name" value="RNA_pol_sigma-70_dom"/>
</dbReference>
<sequence>MNSNFFKEQYLLFRAKNKDPEAYSKIYDYYVQRIFRFVFFKVNNQEEAQDLTSEVFLKTWQYIIDGKEIKNLNAFFYKIARNLVIDYYRKSQQKGISLETLRTESEALENLEKDKLLTVSHKELDDQMQLEKIKDKLQYLKDEYREILVLRYIDGLTIKEIAEIVAKKKGAVRVIIYRATNALKELMEEK</sequence>
<keyword evidence="2" id="KW-0805">Transcription regulation</keyword>
<proteinExistence type="inferred from homology"/>
<accession>A0A1G1XRF8</accession>
<evidence type="ECO:0000313" key="9">
    <source>
        <dbReference type="Proteomes" id="UP000176260"/>
    </source>
</evidence>
<comment type="caution">
    <text evidence="8">The sequence shown here is derived from an EMBL/GenBank/DDBJ whole genome shotgun (WGS) entry which is preliminary data.</text>
</comment>
<evidence type="ECO:0000256" key="4">
    <source>
        <dbReference type="ARBA" id="ARBA00023125"/>
    </source>
</evidence>
<dbReference type="InterPro" id="IPR036388">
    <property type="entry name" value="WH-like_DNA-bd_sf"/>
</dbReference>
<dbReference type="GO" id="GO:0006352">
    <property type="term" value="P:DNA-templated transcription initiation"/>
    <property type="evidence" value="ECO:0007669"/>
    <property type="project" value="InterPro"/>
</dbReference>
<keyword evidence="3" id="KW-0731">Sigma factor</keyword>
<feature type="domain" description="RNA polymerase sigma-70 region 2" evidence="6">
    <location>
        <begin position="26"/>
        <end position="92"/>
    </location>
</feature>
<evidence type="ECO:0000256" key="3">
    <source>
        <dbReference type="ARBA" id="ARBA00023082"/>
    </source>
</evidence>